<feature type="transmembrane region" description="Helical" evidence="1">
    <location>
        <begin position="5"/>
        <end position="22"/>
    </location>
</feature>
<evidence type="ECO:0000256" key="1">
    <source>
        <dbReference type="SAM" id="Phobius"/>
    </source>
</evidence>
<feature type="transmembrane region" description="Helical" evidence="1">
    <location>
        <begin position="64"/>
        <end position="83"/>
    </location>
</feature>
<comment type="caution">
    <text evidence="2">The sequence shown here is derived from an EMBL/GenBank/DDBJ whole genome shotgun (WGS) entry which is preliminary data.</text>
</comment>
<sequence length="131" mass="15415">MKFKYILGFAFVVMLSVVYYEFNPEMYNFFPECPFHKFLHLDCPGCGSQRAIHSLLHGNIIQALNYNLLLVISLPFLLLHLLLKIFSYLCSEDYNLKIWHKPITPKIIFVVVVIFWISRNIPKEPFIYLAA</sequence>
<dbReference type="OrthoDB" id="9815897at2"/>
<name>A0A4R0P7R2_9SPHI</name>
<dbReference type="RefSeq" id="WP_131556229.1">
    <property type="nucleotide sequence ID" value="NZ_SJSN01000001.1"/>
</dbReference>
<keyword evidence="1" id="KW-1133">Transmembrane helix</keyword>
<dbReference type="AlphaFoldDB" id="A0A4R0P7R2"/>
<protein>
    <submittedName>
        <fullName evidence="2">DUF2752 domain-containing protein</fullName>
    </submittedName>
</protein>
<feature type="transmembrane region" description="Helical" evidence="1">
    <location>
        <begin position="103"/>
        <end position="121"/>
    </location>
</feature>
<organism evidence="2 3">
    <name type="scientific">Pedobacter frigidisoli</name>
    <dbReference type="NCBI Taxonomy" id="2530455"/>
    <lineage>
        <taxon>Bacteria</taxon>
        <taxon>Pseudomonadati</taxon>
        <taxon>Bacteroidota</taxon>
        <taxon>Sphingobacteriia</taxon>
        <taxon>Sphingobacteriales</taxon>
        <taxon>Sphingobacteriaceae</taxon>
        <taxon>Pedobacter</taxon>
    </lineage>
</organism>
<dbReference type="EMBL" id="SJSN01000001">
    <property type="protein sequence ID" value="TCD12795.1"/>
    <property type="molecule type" value="Genomic_DNA"/>
</dbReference>
<gene>
    <name evidence="2" type="ORF">EZ449_01755</name>
</gene>
<dbReference type="Proteomes" id="UP000291485">
    <property type="component" value="Unassembled WGS sequence"/>
</dbReference>
<keyword evidence="1" id="KW-0812">Transmembrane</keyword>
<proteinExistence type="predicted"/>
<dbReference type="Pfam" id="PF10825">
    <property type="entry name" value="DUF2752"/>
    <property type="match status" value="1"/>
</dbReference>
<reference evidence="2 3" key="1">
    <citation type="submission" date="2019-02" db="EMBL/GenBank/DDBJ databases">
        <title>Pedobacter sp. RP-3-11 sp. nov., isolated from Arctic soil.</title>
        <authorList>
            <person name="Dahal R.H."/>
        </authorList>
    </citation>
    <scope>NUCLEOTIDE SEQUENCE [LARGE SCALE GENOMIC DNA]</scope>
    <source>
        <strain evidence="2 3">RP-3-11</strain>
    </source>
</reference>
<keyword evidence="1" id="KW-0472">Membrane</keyword>
<accession>A0A4R0P7R2</accession>
<keyword evidence="3" id="KW-1185">Reference proteome</keyword>
<evidence type="ECO:0000313" key="3">
    <source>
        <dbReference type="Proteomes" id="UP000291485"/>
    </source>
</evidence>
<dbReference type="InterPro" id="IPR021215">
    <property type="entry name" value="DUF2752"/>
</dbReference>
<evidence type="ECO:0000313" key="2">
    <source>
        <dbReference type="EMBL" id="TCD12795.1"/>
    </source>
</evidence>